<sequence>MAGVRRTVAEDADTLPPEPAVRTAALLRTLGRMMPDVPLVPFAVPGERVLSGGSGRRGGSDREGRS</sequence>
<proteinExistence type="predicted"/>
<protein>
    <submittedName>
        <fullName evidence="2">Uncharacterized protein</fullName>
    </submittedName>
</protein>
<dbReference type="Proteomes" id="UP000553209">
    <property type="component" value="Unassembled WGS sequence"/>
</dbReference>
<accession>A0A7X6MGC1</accession>
<evidence type="ECO:0000313" key="2">
    <source>
        <dbReference type="EMBL" id="NKZ00446.1"/>
    </source>
</evidence>
<reference evidence="2 3" key="1">
    <citation type="submission" date="2020-04" db="EMBL/GenBank/DDBJ databases">
        <title>MicrobeNet Type strains.</title>
        <authorList>
            <person name="Nicholson A.C."/>
        </authorList>
    </citation>
    <scope>NUCLEOTIDE SEQUENCE [LARGE SCALE GENOMIC DNA]</scope>
    <source>
        <strain evidence="2 3">ATCC 23612</strain>
    </source>
</reference>
<keyword evidence="3" id="KW-1185">Reference proteome</keyword>
<dbReference type="RefSeq" id="WP_168444117.1">
    <property type="nucleotide sequence ID" value="NZ_JAAXPG010000024.1"/>
</dbReference>
<gene>
    <name evidence="2" type="ORF">HGB44_22650</name>
</gene>
<organism evidence="2 3">
    <name type="scientific">Nocardiopsis alborubida</name>
    <dbReference type="NCBI Taxonomy" id="146802"/>
    <lineage>
        <taxon>Bacteria</taxon>
        <taxon>Bacillati</taxon>
        <taxon>Actinomycetota</taxon>
        <taxon>Actinomycetes</taxon>
        <taxon>Streptosporangiales</taxon>
        <taxon>Nocardiopsidaceae</taxon>
        <taxon>Nocardiopsis</taxon>
    </lineage>
</organism>
<dbReference type="EMBL" id="JAAXPG010000024">
    <property type="protein sequence ID" value="NKZ00446.1"/>
    <property type="molecule type" value="Genomic_DNA"/>
</dbReference>
<evidence type="ECO:0000313" key="3">
    <source>
        <dbReference type="Proteomes" id="UP000553209"/>
    </source>
</evidence>
<name>A0A7X6MGC1_9ACTN</name>
<dbReference type="AlphaFoldDB" id="A0A7X6MGC1"/>
<evidence type="ECO:0000256" key="1">
    <source>
        <dbReference type="SAM" id="MobiDB-lite"/>
    </source>
</evidence>
<feature type="region of interest" description="Disordered" evidence="1">
    <location>
        <begin position="45"/>
        <end position="66"/>
    </location>
</feature>
<comment type="caution">
    <text evidence="2">The sequence shown here is derived from an EMBL/GenBank/DDBJ whole genome shotgun (WGS) entry which is preliminary data.</text>
</comment>